<evidence type="ECO:0000259" key="5">
    <source>
        <dbReference type="PROSITE" id="PS51781"/>
    </source>
</evidence>
<sequence>MKKLWLYAVFAALFIGLGFPTSQTSANTLFSDVGSSHRAQEEIYYLVEGGIANGISSTSFSPNQQVTRGQAAAMLGRALGLNGEKKATSFSDVSSNYFASGYIQQMVNKGIISGYPNGQFKPNQTLTRGEMAILISRSFGYGANTVSIASSRLMEKGIAQGYVDGSFGATDTIIRADFSVFLARGIHAQFRTSDEQTFNRLMYVNVDSLNVRTGPNTQYPSLVKVNTGQVIEYGYTVGDWSFIRVNGKEGFVHSAYIQIDVPDPNNPTPPPPVVTPPPTNTLSDIVVIIDPGHGAHDPGAQGYGYQEKNVVLNISKSIKTYFDKTPIQAKLTRTTDVFLELGARTKFASQNNGDIFISMHANALNGSANGTETFYYQTAATNPHVNESKALAKYIQNRMLEAWDLTDRRAKAGNYYVLRENTMPAALAEIGFIDNKTDNAYIASSTRRDQMAKAIFMATLDYYYHYEGRKDVLPLYNTVNGKPSPKLH</sequence>
<evidence type="ECO:0000313" key="6">
    <source>
        <dbReference type="EMBL" id="MCZ8536648.1"/>
    </source>
</evidence>
<dbReference type="Pfam" id="PF08239">
    <property type="entry name" value="SH3_3"/>
    <property type="match status" value="1"/>
</dbReference>
<keyword evidence="1 6" id="KW-0378">Hydrolase</keyword>
<dbReference type="InterPro" id="IPR050695">
    <property type="entry name" value="N-acetylmuramoyl_amidase_3"/>
</dbReference>
<organism evidence="6 7">
    <name type="scientific">Paenisporosarcina quisquiliarum</name>
    <dbReference type="NCBI Taxonomy" id="365346"/>
    <lineage>
        <taxon>Bacteria</taxon>
        <taxon>Bacillati</taxon>
        <taxon>Bacillota</taxon>
        <taxon>Bacilli</taxon>
        <taxon>Bacillales</taxon>
        <taxon>Caryophanaceae</taxon>
        <taxon>Paenisporosarcina</taxon>
    </lineage>
</organism>
<accession>A0A9X3LEN6</accession>
<evidence type="ECO:0000256" key="2">
    <source>
        <dbReference type="ARBA" id="ARBA00023316"/>
    </source>
</evidence>
<dbReference type="PANTHER" id="PTHR30404">
    <property type="entry name" value="N-ACETYLMURAMOYL-L-ALANINE AMIDASE"/>
    <property type="match status" value="1"/>
</dbReference>
<dbReference type="AlphaFoldDB" id="A0A9X3LEN6"/>
<dbReference type="EC" id="3.5.1.28" evidence="6"/>
<proteinExistence type="predicted"/>
<dbReference type="Gene3D" id="2.30.30.40">
    <property type="entry name" value="SH3 Domains"/>
    <property type="match status" value="1"/>
</dbReference>
<evidence type="ECO:0000256" key="3">
    <source>
        <dbReference type="SAM" id="SignalP"/>
    </source>
</evidence>
<name>A0A9X3LEN6_9BACL</name>
<dbReference type="Gene3D" id="3.40.630.40">
    <property type="entry name" value="Zn-dependent exopeptidases"/>
    <property type="match status" value="1"/>
</dbReference>
<dbReference type="Proteomes" id="UP001152173">
    <property type="component" value="Unassembled WGS sequence"/>
</dbReference>
<evidence type="ECO:0000313" key="7">
    <source>
        <dbReference type="Proteomes" id="UP001152173"/>
    </source>
</evidence>
<feature type="signal peptide" evidence="3">
    <location>
        <begin position="1"/>
        <end position="26"/>
    </location>
</feature>
<reference evidence="6" key="1">
    <citation type="submission" date="2022-05" db="EMBL/GenBank/DDBJ databases">
        <authorList>
            <person name="Colautti A."/>
            <person name="Iacumin L."/>
        </authorList>
    </citation>
    <scope>NUCLEOTIDE SEQUENCE</scope>
    <source>
        <strain evidence="6">SK 55</strain>
    </source>
</reference>
<feature type="domain" description="SH3b" evidence="5">
    <location>
        <begin position="193"/>
        <end position="261"/>
    </location>
</feature>
<dbReference type="CDD" id="cd02696">
    <property type="entry name" value="MurNAc-LAA"/>
    <property type="match status" value="1"/>
</dbReference>
<dbReference type="Pfam" id="PF01520">
    <property type="entry name" value="Amidase_3"/>
    <property type="match status" value="1"/>
</dbReference>
<dbReference type="GO" id="GO:0030288">
    <property type="term" value="C:outer membrane-bounded periplasmic space"/>
    <property type="evidence" value="ECO:0007669"/>
    <property type="project" value="TreeGrafter"/>
</dbReference>
<protein>
    <submittedName>
        <fullName evidence="6">N-acetylmuramoyl-L-alanine amidase</fullName>
        <ecNumber evidence="6">3.5.1.28</ecNumber>
    </submittedName>
</protein>
<dbReference type="GO" id="GO:0008745">
    <property type="term" value="F:N-acetylmuramoyl-L-alanine amidase activity"/>
    <property type="evidence" value="ECO:0007669"/>
    <property type="project" value="UniProtKB-EC"/>
</dbReference>
<dbReference type="PROSITE" id="PS51272">
    <property type="entry name" value="SLH"/>
    <property type="match status" value="2"/>
</dbReference>
<dbReference type="GO" id="GO:0071555">
    <property type="term" value="P:cell wall organization"/>
    <property type="evidence" value="ECO:0007669"/>
    <property type="project" value="UniProtKB-KW"/>
</dbReference>
<dbReference type="InterPro" id="IPR002508">
    <property type="entry name" value="MurNAc-LAA_cat"/>
</dbReference>
<feature type="domain" description="SLH" evidence="4">
    <location>
        <begin position="26"/>
        <end position="85"/>
    </location>
</feature>
<gene>
    <name evidence="6" type="ORF">M9R32_05555</name>
</gene>
<dbReference type="RefSeq" id="WP_269925742.1">
    <property type="nucleotide sequence ID" value="NZ_JAMKBJ010000003.1"/>
</dbReference>
<dbReference type="EMBL" id="JAMKBJ010000003">
    <property type="protein sequence ID" value="MCZ8536648.1"/>
    <property type="molecule type" value="Genomic_DNA"/>
</dbReference>
<dbReference type="InterPro" id="IPR001119">
    <property type="entry name" value="SLH_dom"/>
</dbReference>
<dbReference type="PANTHER" id="PTHR30404:SF0">
    <property type="entry name" value="N-ACETYLMURAMOYL-L-ALANINE AMIDASE AMIC"/>
    <property type="match status" value="1"/>
</dbReference>
<evidence type="ECO:0000256" key="1">
    <source>
        <dbReference type="ARBA" id="ARBA00022801"/>
    </source>
</evidence>
<dbReference type="SMART" id="SM00287">
    <property type="entry name" value="SH3b"/>
    <property type="match status" value="1"/>
</dbReference>
<keyword evidence="3" id="KW-0732">Signal</keyword>
<feature type="chain" id="PRO_5040982332" evidence="3">
    <location>
        <begin position="27"/>
        <end position="488"/>
    </location>
</feature>
<dbReference type="GO" id="GO:0009253">
    <property type="term" value="P:peptidoglycan catabolic process"/>
    <property type="evidence" value="ECO:0007669"/>
    <property type="project" value="InterPro"/>
</dbReference>
<dbReference type="SUPFAM" id="SSF53187">
    <property type="entry name" value="Zn-dependent exopeptidases"/>
    <property type="match status" value="1"/>
</dbReference>
<dbReference type="Pfam" id="PF00395">
    <property type="entry name" value="SLH"/>
    <property type="match status" value="3"/>
</dbReference>
<feature type="domain" description="SLH" evidence="4">
    <location>
        <begin position="86"/>
        <end position="149"/>
    </location>
</feature>
<dbReference type="SMART" id="SM00646">
    <property type="entry name" value="Ami_3"/>
    <property type="match status" value="1"/>
</dbReference>
<dbReference type="InterPro" id="IPR003646">
    <property type="entry name" value="SH3-like_bac-type"/>
</dbReference>
<keyword evidence="7" id="KW-1185">Reference proteome</keyword>
<comment type="caution">
    <text evidence="6">The sequence shown here is derived from an EMBL/GenBank/DDBJ whole genome shotgun (WGS) entry which is preliminary data.</text>
</comment>
<evidence type="ECO:0000259" key="4">
    <source>
        <dbReference type="PROSITE" id="PS51272"/>
    </source>
</evidence>
<dbReference type="PROSITE" id="PS51781">
    <property type="entry name" value="SH3B"/>
    <property type="match status" value="1"/>
</dbReference>
<keyword evidence="2" id="KW-0961">Cell wall biogenesis/degradation</keyword>